<protein>
    <submittedName>
        <fullName evidence="1">Uncharacterized protein</fullName>
    </submittedName>
</protein>
<gene>
    <name evidence="1" type="ORF">SAMN05216175_11528</name>
</gene>
<proteinExistence type="predicted"/>
<accession>A0A1I2V2T8</accession>
<organism evidence="1 2">
    <name type="scientific">Neptunomonas qingdaonensis</name>
    <dbReference type="NCBI Taxonomy" id="1045558"/>
    <lineage>
        <taxon>Bacteria</taxon>
        <taxon>Pseudomonadati</taxon>
        <taxon>Pseudomonadota</taxon>
        <taxon>Gammaproteobacteria</taxon>
        <taxon>Oceanospirillales</taxon>
        <taxon>Oceanospirillaceae</taxon>
        <taxon>Neptunomonas</taxon>
    </lineage>
</organism>
<dbReference type="EMBL" id="FOOU01000015">
    <property type="protein sequence ID" value="SFG83490.1"/>
    <property type="molecule type" value="Genomic_DNA"/>
</dbReference>
<evidence type="ECO:0000313" key="2">
    <source>
        <dbReference type="Proteomes" id="UP000198623"/>
    </source>
</evidence>
<name>A0A1I2V2T8_9GAMM</name>
<sequence>MLINIKRFNTKSTVRSASFMGLALAITGCASKDVGTVVTQMAPKDQMFTFYGGNAVSYVPTTFREGSKPFPQRKQDWHFKYLGSWEKSVPDPSGWSMFVPLGPQQQPQPGEVKTVVNGKPVVCGNKANDKLHPMHDYYLVLSSNRIIIRNANPTDYFCDKNKTYQDIWNYLDTKTPGMPAGQTVLHTYCTVEYLGNLSRLGFTDKGPYKCRFILKNYKKGTEDKADIQVTVYTETGAPFSNMDDTHLNIYMKEAGVKHM</sequence>
<dbReference type="RefSeq" id="WP_090729773.1">
    <property type="nucleotide sequence ID" value="NZ_FOOU01000015.1"/>
</dbReference>
<reference evidence="2" key="1">
    <citation type="submission" date="2016-10" db="EMBL/GenBank/DDBJ databases">
        <authorList>
            <person name="Varghese N."/>
            <person name="Submissions S."/>
        </authorList>
    </citation>
    <scope>NUCLEOTIDE SEQUENCE [LARGE SCALE GENOMIC DNA]</scope>
    <source>
        <strain evidence="2">CGMCC 1.10971</strain>
    </source>
</reference>
<dbReference type="AlphaFoldDB" id="A0A1I2V2T8"/>
<dbReference type="PROSITE" id="PS51257">
    <property type="entry name" value="PROKAR_LIPOPROTEIN"/>
    <property type="match status" value="1"/>
</dbReference>
<evidence type="ECO:0000313" key="1">
    <source>
        <dbReference type="EMBL" id="SFG83490.1"/>
    </source>
</evidence>
<dbReference type="Proteomes" id="UP000198623">
    <property type="component" value="Unassembled WGS sequence"/>
</dbReference>
<keyword evidence="2" id="KW-1185">Reference proteome</keyword>